<gene>
    <name evidence="7" type="ORF">NCGR_LOCUS58779</name>
</gene>
<dbReference type="InterPro" id="IPR009057">
    <property type="entry name" value="Homeodomain-like_sf"/>
</dbReference>
<dbReference type="InterPro" id="IPR006447">
    <property type="entry name" value="Myb_dom_plants"/>
</dbReference>
<evidence type="ECO:0000313" key="8">
    <source>
        <dbReference type="Proteomes" id="UP000604825"/>
    </source>
</evidence>
<evidence type="ECO:0000313" key="7">
    <source>
        <dbReference type="EMBL" id="CAD6334681.1"/>
    </source>
</evidence>
<keyword evidence="2" id="KW-0238">DNA-binding</keyword>
<dbReference type="CDD" id="cd00167">
    <property type="entry name" value="SANT"/>
    <property type="match status" value="1"/>
</dbReference>
<evidence type="ECO:0000256" key="3">
    <source>
        <dbReference type="ARBA" id="ARBA00023163"/>
    </source>
</evidence>
<evidence type="ECO:0000256" key="1">
    <source>
        <dbReference type="ARBA" id="ARBA00023015"/>
    </source>
</evidence>
<comment type="caution">
    <text evidence="7">The sequence shown here is derived from an EMBL/GenBank/DDBJ whole genome shotgun (WGS) entry which is preliminary data.</text>
</comment>
<keyword evidence="8" id="KW-1185">Reference proteome</keyword>
<dbReference type="GO" id="GO:0003677">
    <property type="term" value="F:DNA binding"/>
    <property type="evidence" value="ECO:0007669"/>
    <property type="project" value="UniProtKB-KW"/>
</dbReference>
<name>A0A811RZY1_9POAL</name>
<dbReference type="Pfam" id="PF23671">
    <property type="entry name" value="HTH_70"/>
    <property type="match status" value="1"/>
</dbReference>
<evidence type="ECO:0000256" key="2">
    <source>
        <dbReference type="ARBA" id="ARBA00023125"/>
    </source>
</evidence>
<dbReference type="SMART" id="SM00717">
    <property type="entry name" value="SANT"/>
    <property type="match status" value="1"/>
</dbReference>
<evidence type="ECO:0000259" key="6">
    <source>
        <dbReference type="PROSITE" id="PS51294"/>
    </source>
</evidence>
<proteinExistence type="predicted"/>
<dbReference type="SUPFAM" id="SSF46689">
    <property type="entry name" value="Homeodomain-like"/>
    <property type="match status" value="1"/>
</dbReference>
<evidence type="ECO:0000256" key="4">
    <source>
        <dbReference type="ARBA" id="ARBA00023242"/>
    </source>
</evidence>
<keyword evidence="1" id="KW-0805">Transcription regulation</keyword>
<dbReference type="OrthoDB" id="614923at2759"/>
<dbReference type="EMBL" id="CAJGYO010000017">
    <property type="protein sequence ID" value="CAD6334681.1"/>
    <property type="molecule type" value="Genomic_DNA"/>
</dbReference>
<dbReference type="PROSITE" id="PS50090">
    <property type="entry name" value="MYB_LIKE"/>
    <property type="match status" value="1"/>
</dbReference>
<evidence type="ECO:0000259" key="5">
    <source>
        <dbReference type="PROSITE" id="PS50090"/>
    </source>
</evidence>
<dbReference type="AlphaFoldDB" id="A0A811RZY1"/>
<dbReference type="NCBIfam" id="TIGR01557">
    <property type="entry name" value="myb_SHAQKYF"/>
    <property type="match status" value="1"/>
</dbReference>
<keyword evidence="3" id="KW-0804">Transcription</keyword>
<dbReference type="Proteomes" id="UP000604825">
    <property type="component" value="Unassembled WGS sequence"/>
</dbReference>
<dbReference type="Pfam" id="PF00249">
    <property type="entry name" value="Myb_DNA-binding"/>
    <property type="match status" value="1"/>
</dbReference>
<reference evidence="7" key="1">
    <citation type="submission" date="2020-10" db="EMBL/GenBank/DDBJ databases">
        <authorList>
            <person name="Han B."/>
            <person name="Lu T."/>
            <person name="Zhao Q."/>
            <person name="Huang X."/>
            <person name="Zhao Y."/>
        </authorList>
    </citation>
    <scope>NUCLEOTIDE SEQUENCE</scope>
</reference>
<dbReference type="PROSITE" id="PS51294">
    <property type="entry name" value="HTH_MYB"/>
    <property type="match status" value="1"/>
</dbReference>
<dbReference type="InterPro" id="IPR001005">
    <property type="entry name" value="SANT/Myb"/>
</dbReference>
<sequence length="278" mass="31793">MVKSLITSHITNNTYTNDTNKRNIDFVDDLQAMFPWKEKHQVTNLYFELVVEMMTAQSNNQHIVASSAHINDYFGMPMEAPPMDNMDMVQAYPMDEIEATRRVEGQQHMPNVVPKQRRHAVRFWTIEEHRNFLRGLEVFGHGKWKNISMYFIPTTTPVQISSHAQKYFRRQEYTTRKQCFSINDVGLYGTQPWVQNNSSSWEALTFVGGAYNTNYNGFDGKHVAFNSLACASQASVNQVATWIMDHQATISSSVAPVMEVDGSQMTSNGHQLGGFLYN</sequence>
<dbReference type="PANTHER" id="PTHR44042:SF17">
    <property type="entry name" value="MYB PROTEIN1"/>
    <property type="match status" value="1"/>
</dbReference>
<organism evidence="7 8">
    <name type="scientific">Miscanthus lutarioriparius</name>
    <dbReference type="NCBI Taxonomy" id="422564"/>
    <lineage>
        <taxon>Eukaryota</taxon>
        <taxon>Viridiplantae</taxon>
        <taxon>Streptophyta</taxon>
        <taxon>Embryophyta</taxon>
        <taxon>Tracheophyta</taxon>
        <taxon>Spermatophyta</taxon>
        <taxon>Magnoliopsida</taxon>
        <taxon>Liliopsida</taxon>
        <taxon>Poales</taxon>
        <taxon>Poaceae</taxon>
        <taxon>PACMAD clade</taxon>
        <taxon>Panicoideae</taxon>
        <taxon>Andropogonodae</taxon>
        <taxon>Andropogoneae</taxon>
        <taxon>Saccharinae</taxon>
        <taxon>Miscanthus</taxon>
    </lineage>
</organism>
<accession>A0A811RZY1</accession>
<feature type="domain" description="Myb-like" evidence="5">
    <location>
        <begin position="124"/>
        <end position="168"/>
    </location>
</feature>
<dbReference type="PANTHER" id="PTHR44042">
    <property type="entry name" value="DUPLICATED HOMEODOMAIN-LIKE SUPERFAMILY PROTEIN-RELATED"/>
    <property type="match status" value="1"/>
</dbReference>
<keyword evidence="4" id="KW-0539">Nucleus</keyword>
<protein>
    <submittedName>
        <fullName evidence="7">Uncharacterized protein</fullName>
    </submittedName>
</protein>
<dbReference type="InterPro" id="IPR017930">
    <property type="entry name" value="Myb_dom"/>
</dbReference>
<dbReference type="InterPro" id="IPR056195">
    <property type="entry name" value="HTH_70"/>
</dbReference>
<feature type="domain" description="HTH myb-type" evidence="6">
    <location>
        <begin position="124"/>
        <end position="172"/>
    </location>
</feature>
<dbReference type="Gene3D" id="1.10.10.60">
    <property type="entry name" value="Homeodomain-like"/>
    <property type="match status" value="1"/>
</dbReference>